<comment type="caution">
    <text evidence="5">The sequence shown here is derived from an EMBL/GenBank/DDBJ whole genome shotgun (WGS) entry which is preliminary data.</text>
</comment>
<dbReference type="CDD" id="cd06170">
    <property type="entry name" value="LuxR_C_like"/>
    <property type="match status" value="1"/>
</dbReference>
<dbReference type="Gene3D" id="1.10.10.10">
    <property type="entry name" value="Winged helix-like DNA-binding domain superfamily/Winged helix DNA-binding domain"/>
    <property type="match status" value="1"/>
</dbReference>
<dbReference type="EMBL" id="JAWJEJ010000001">
    <property type="protein sequence ID" value="MDV3456497.1"/>
    <property type="molecule type" value="Genomic_DNA"/>
</dbReference>
<dbReference type="PANTHER" id="PTHR44688">
    <property type="entry name" value="DNA-BINDING TRANSCRIPTIONAL ACTIVATOR DEVR_DOSR"/>
    <property type="match status" value="1"/>
</dbReference>
<dbReference type="InterPro" id="IPR016032">
    <property type="entry name" value="Sig_transdc_resp-reg_C-effctor"/>
</dbReference>
<evidence type="ECO:0000313" key="6">
    <source>
        <dbReference type="Proteomes" id="UP001273531"/>
    </source>
</evidence>
<reference evidence="5 6" key="1">
    <citation type="submission" date="2023-10" db="EMBL/GenBank/DDBJ databases">
        <title>Sphingomonas sp. HF-S4 16S ribosomal RNA gene Genome sequencing and assembly.</title>
        <authorList>
            <person name="Lee H."/>
        </authorList>
    </citation>
    <scope>NUCLEOTIDE SEQUENCE [LARGE SCALE GENOMIC DNA]</scope>
    <source>
        <strain evidence="5 6">HF-S4</strain>
    </source>
</reference>
<dbReference type="SUPFAM" id="SSF46894">
    <property type="entry name" value="C-terminal effector domain of the bipartite response regulators"/>
    <property type="match status" value="1"/>
</dbReference>
<evidence type="ECO:0000259" key="4">
    <source>
        <dbReference type="PROSITE" id="PS50043"/>
    </source>
</evidence>
<dbReference type="Pfam" id="PF00196">
    <property type="entry name" value="GerE"/>
    <property type="match status" value="1"/>
</dbReference>
<name>A0ABU3Y542_9SPHN</name>
<dbReference type="RefSeq" id="WP_317225678.1">
    <property type="nucleotide sequence ID" value="NZ_JAWJEJ010000001.1"/>
</dbReference>
<dbReference type="PANTHER" id="PTHR44688:SF16">
    <property type="entry name" value="DNA-BINDING TRANSCRIPTIONAL ACTIVATOR DEVR_DOSR"/>
    <property type="match status" value="1"/>
</dbReference>
<dbReference type="SMART" id="SM00421">
    <property type="entry name" value="HTH_LUXR"/>
    <property type="match status" value="1"/>
</dbReference>
<sequence>MSERTTADALAELVAAIGSAAFPVRFLDALRVLGAVELCSVFRRTRRGVELLFAEGSTPAQPDFPLAASRDYARAHWRSDAQMLRARGTNPLIVRRSASDIADPAYRAACYERAGVIERLSILWPDLIASGYRTVAVGAFAAHDVSRIETHAALLYAALAQHLRANAATGFLFDEDALVEKLLGLECRLSAREAEVAAGLMLGETQEGIAQARLLSPTTIVTYRRRAYGKLGVANRRDLVALHRRLIAAPNLAQH</sequence>
<accession>A0ABU3Y542</accession>
<evidence type="ECO:0000313" key="5">
    <source>
        <dbReference type="EMBL" id="MDV3456497.1"/>
    </source>
</evidence>
<evidence type="ECO:0000256" key="1">
    <source>
        <dbReference type="ARBA" id="ARBA00023015"/>
    </source>
</evidence>
<evidence type="ECO:0000256" key="2">
    <source>
        <dbReference type="ARBA" id="ARBA00023125"/>
    </source>
</evidence>
<keyword evidence="1" id="KW-0805">Transcription regulation</keyword>
<evidence type="ECO:0000256" key="3">
    <source>
        <dbReference type="ARBA" id="ARBA00023163"/>
    </source>
</evidence>
<protein>
    <submittedName>
        <fullName evidence="5">LuxR C-terminal-related transcriptional regulator</fullName>
    </submittedName>
</protein>
<keyword evidence="2" id="KW-0238">DNA-binding</keyword>
<organism evidence="5 6">
    <name type="scientific">Sphingomonas agrestis</name>
    <dbReference type="NCBI Taxonomy" id="3080540"/>
    <lineage>
        <taxon>Bacteria</taxon>
        <taxon>Pseudomonadati</taxon>
        <taxon>Pseudomonadota</taxon>
        <taxon>Alphaproteobacteria</taxon>
        <taxon>Sphingomonadales</taxon>
        <taxon>Sphingomonadaceae</taxon>
        <taxon>Sphingomonas</taxon>
    </lineage>
</organism>
<dbReference type="InterPro" id="IPR000792">
    <property type="entry name" value="Tscrpt_reg_LuxR_C"/>
</dbReference>
<keyword evidence="6" id="KW-1185">Reference proteome</keyword>
<keyword evidence="3" id="KW-0804">Transcription</keyword>
<gene>
    <name evidence="5" type="ORF">RZN05_05835</name>
</gene>
<dbReference type="InterPro" id="IPR036388">
    <property type="entry name" value="WH-like_DNA-bd_sf"/>
</dbReference>
<feature type="domain" description="HTH luxR-type" evidence="4">
    <location>
        <begin position="182"/>
        <end position="247"/>
    </location>
</feature>
<dbReference type="PROSITE" id="PS50043">
    <property type="entry name" value="HTH_LUXR_2"/>
    <property type="match status" value="1"/>
</dbReference>
<proteinExistence type="predicted"/>
<dbReference type="Proteomes" id="UP001273531">
    <property type="component" value="Unassembled WGS sequence"/>
</dbReference>